<keyword evidence="1" id="KW-1133">Transmembrane helix</keyword>
<dbReference type="Pfam" id="PF01757">
    <property type="entry name" value="Acyl_transf_3"/>
    <property type="match status" value="1"/>
</dbReference>
<dbReference type="InterPro" id="IPR050879">
    <property type="entry name" value="Acyltransferase_3"/>
</dbReference>
<dbReference type="InterPro" id="IPR002656">
    <property type="entry name" value="Acyl_transf_3_dom"/>
</dbReference>
<gene>
    <name evidence="3" type="ORF">CWS31_014205</name>
</gene>
<name>A0ABY3MU43_9GAMM</name>
<feature type="transmembrane region" description="Helical" evidence="1">
    <location>
        <begin position="15"/>
        <end position="34"/>
    </location>
</feature>
<keyword evidence="1" id="KW-0812">Transmembrane</keyword>
<keyword evidence="1" id="KW-0472">Membrane</keyword>
<sequence length="368" mass="43173">MFPNWVVSHENNLNFIRFILSSLVLFTHCFALYYGGSKFEPFHEYGFTLGSLAVDVFFILSGFLIAKSVFFSKDLISYFFARVLRIIPALIVVLILTVFILGPIFTILPIDAYFYNFDTWSYLVRNTLLIFGINFTLPGVFESVPFQKSVNGSLWTLQYEVRLYALLFVFFITYEMFKNYNVRINKLNSYRLMFSCFFIIANYLYLMSELQRMEYSKGYYLTFLFSLGSLLFIWSGISNAKYIFCFFILSVISLNALVLKTFFPVVFLPVILFGIYLFGYVINVKLGKDYFKNNDISYGLYIYAFPVQQSLISISSDIGFILYILLSFLLTVILAYASWIFIEKPFTLYKKQVVYFFKFFSFTRLRGK</sequence>
<feature type="transmembrane region" description="Helical" evidence="1">
    <location>
        <begin position="218"/>
        <end position="235"/>
    </location>
</feature>
<reference evidence="3 4" key="1">
    <citation type="submission" date="2019-08" db="EMBL/GenBank/DDBJ databases">
        <title>Microbe sample from Colwellia echini.</title>
        <authorList>
            <person name="Christiansen L."/>
            <person name="Pathiraja D."/>
            <person name="Schultz-Johansen M."/>
            <person name="Choi I.-G."/>
            <person name="Stougaard P."/>
        </authorList>
    </citation>
    <scope>NUCLEOTIDE SEQUENCE [LARGE SCALE GENOMIC DNA]</scope>
    <source>
        <strain evidence="3 4">A3</strain>
    </source>
</reference>
<protein>
    <submittedName>
        <fullName evidence="3">Acyltransferase</fullName>
    </submittedName>
</protein>
<feature type="transmembrane region" description="Helical" evidence="1">
    <location>
        <begin position="86"/>
        <end position="110"/>
    </location>
</feature>
<keyword evidence="3" id="KW-0808">Transferase</keyword>
<proteinExistence type="predicted"/>
<feature type="domain" description="Acyltransferase 3" evidence="2">
    <location>
        <begin position="12"/>
        <end position="338"/>
    </location>
</feature>
<evidence type="ECO:0000259" key="2">
    <source>
        <dbReference type="Pfam" id="PF01757"/>
    </source>
</evidence>
<feature type="transmembrane region" description="Helical" evidence="1">
    <location>
        <begin position="122"/>
        <end position="141"/>
    </location>
</feature>
<dbReference type="EMBL" id="PJAI02000019">
    <property type="protein sequence ID" value="TYK64723.1"/>
    <property type="molecule type" value="Genomic_DNA"/>
</dbReference>
<dbReference type="Proteomes" id="UP000815846">
    <property type="component" value="Unassembled WGS sequence"/>
</dbReference>
<evidence type="ECO:0000313" key="4">
    <source>
        <dbReference type="Proteomes" id="UP000815846"/>
    </source>
</evidence>
<feature type="transmembrane region" description="Helical" evidence="1">
    <location>
        <begin position="161"/>
        <end position="177"/>
    </location>
</feature>
<dbReference type="RefSeq" id="WP_101343012.1">
    <property type="nucleotide sequence ID" value="NZ_PJAI02000019.1"/>
</dbReference>
<comment type="caution">
    <text evidence="3">The sequence shown here is derived from an EMBL/GenBank/DDBJ whole genome shotgun (WGS) entry which is preliminary data.</text>
</comment>
<evidence type="ECO:0000256" key="1">
    <source>
        <dbReference type="SAM" id="Phobius"/>
    </source>
</evidence>
<keyword evidence="4" id="KW-1185">Reference proteome</keyword>
<feature type="transmembrane region" description="Helical" evidence="1">
    <location>
        <begin position="189"/>
        <end position="206"/>
    </location>
</feature>
<feature type="transmembrane region" description="Helical" evidence="1">
    <location>
        <begin position="46"/>
        <end position="66"/>
    </location>
</feature>
<dbReference type="GO" id="GO:0016746">
    <property type="term" value="F:acyltransferase activity"/>
    <property type="evidence" value="ECO:0007669"/>
    <property type="project" value="UniProtKB-KW"/>
</dbReference>
<keyword evidence="3" id="KW-0012">Acyltransferase</keyword>
<evidence type="ECO:0000313" key="3">
    <source>
        <dbReference type="EMBL" id="TYK64723.1"/>
    </source>
</evidence>
<accession>A0ABY3MU43</accession>
<organism evidence="3 4">
    <name type="scientific">Colwellia echini</name>
    <dbReference type="NCBI Taxonomy" id="1982103"/>
    <lineage>
        <taxon>Bacteria</taxon>
        <taxon>Pseudomonadati</taxon>
        <taxon>Pseudomonadota</taxon>
        <taxon>Gammaproteobacteria</taxon>
        <taxon>Alteromonadales</taxon>
        <taxon>Colwelliaceae</taxon>
        <taxon>Colwellia</taxon>
    </lineage>
</organism>
<feature type="transmembrane region" description="Helical" evidence="1">
    <location>
        <begin position="265"/>
        <end position="284"/>
    </location>
</feature>
<dbReference type="PANTHER" id="PTHR23028">
    <property type="entry name" value="ACETYLTRANSFERASE"/>
    <property type="match status" value="1"/>
</dbReference>
<feature type="transmembrane region" description="Helical" evidence="1">
    <location>
        <begin position="320"/>
        <end position="342"/>
    </location>
</feature>
<feature type="transmembrane region" description="Helical" evidence="1">
    <location>
        <begin position="242"/>
        <end position="259"/>
    </location>
</feature>